<protein>
    <recommendedName>
        <fullName evidence="4">Pilus assembly protein PilW</fullName>
    </recommendedName>
</protein>
<accession>A0A2Z5ACQ9</accession>
<keyword evidence="1" id="KW-1133">Transmembrane helix</keyword>
<dbReference type="InterPro" id="IPR032092">
    <property type="entry name" value="PilW"/>
</dbReference>
<organism evidence="2 3">
    <name type="scientific">Pseudomonas oryzihabitans</name>
    <dbReference type="NCBI Taxonomy" id="47885"/>
    <lineage>
        <taxon>Bacteria</taxon>
        <taxon>Pseudomonadati</taxon>
        <taxon>Pseudomonadota</taxon>
        <taxon>Gammaproteobacteria</taxon>
        <taxon>Pseudomonadales</taxon>
        <taxon>Pseudomonadaceae</taxon>
        <taxon>Pseudomonas</taxon>
    </lineage>
</organism>
<dbReference type="Pfam" id="PF16074">
    <property type="entry name" value="PilW"/>
    <property type="match status" value="1"/>
</dbReference>
<keyword evidence="1" id="KW-0812">Transmembrane</keyword>
<sequence length="335" mass="36126">MKHRATRRQSGLSIIELMIALLLGLLLMGGVMQVFLSSRQTYQTNSALSQVQESGRFALDFLAYDLKNAGYRGDCLFPLYDPTPSTLTKDERYVLGTGIEGWNDTGENSIPAWLNDVYTTSRRAGTDVVLLKHAAGATGITLSNSIGANTDRLATTAATGQTPGSLLIISDTAGCQLFINQSAANAATLTTQQVINRAYAQTAVISNFQSSLYYIGQSSVAAGLPALRRVRYLATTDAQPLIVDEELVSGIQDLQIQYAVGDSNGQITGEYRDAQLITDWQAVISAQINLIAVSRDTQAVSPDQQLTFRGNTVTLANGRLGQVFNQTVSIRNHLP</sequence>
<dbReference type="Pfam" id="PF07963">
    <property type="entry name" value="N_methyl"/>
    <property type="match status" value="1"/>
</dbReference>
<dbReference type="RefSeq" id="WP_208692778.1">
    <property type="nucleotide sequence ID" value="NZ_CP022198.1"/>
</dbReference>
<dbReference type="InterPro" id="IPR012902">
    <property type="entry name" value="N_methyl_site"/>
</dbReference>
<keyword evidence="1" id="KW-0472">Membrane</keyword>
<reference evidence="2 3" key="1">
    <citation type="submission" date="2017-06" db="EMBL/GenBank/DDBJ databases">
        <title>Evolution towards high GC content and high-temperature stress adaptation in endophytic Pseudomonas oryzihabitans impacted its plant-growth promoting traits.</title>
        <authorList>
            <person name="Nascimento F.X."/>
        </authorList>
    </citation>
    <scope>NUCLEOTIDE SEQUENCE [LARGE SCALE GENOMIC DNA]</scope>
    <source>
        <strain evidence="2 3">MS8</strain>
    </source>
</reference>
<gene>
    <name evidence="2" type="ORF">CE139_23420</name>
</gene>
<evidence type="ECO:0000256" key="1">
    <source>
        <dbReference type="SAM" id="Phobius"/>
    </source>
</evidence>
<evidence type="ECO:0000313" key="3">
    <source>
        <dbReference type="Proteomes" id="UP000250579"/>
    </source>
</evidence>
<evidence type="ECO:0008006" key="4">
    <source>
        <dbReference type="Google" id="ProtNLM"/>
    </source>
</evidence>
<proteinExistence type="predicted"/>
<dbReference type="Proteomes" id="UP000250579">
    <property type="component" value="Chromosome"/>
</dbReference>
<dbReference type="GO" id="GO:0043683">
    <property type="term" value="P:type IV pilus assembly"/>
    <property type="evidence" value="ECO:0007669"/>
    <property type="project" value="InterPro"/>
</dbReference>
<feature type="transmembrane region" description="Helical" evidence="1">
    <location>
        <begin position="12"/>
        <end position="36"/>
    </location>
</feature>
<name>A0A2Z5ACQ9_9PSED</name>
<evidence type="ECO:0000313" key="2">
    <source>
        <dbReference type="EMBL" id="AXA68625.1"/>
    </source>
</evidence>
<dbReference type="EMBL" id="CP022198">
    <property type="protein sequence ID" value="AXA68625.1"/>
    <property type="molecule type" value="Genomic_DNA"/>
</dbReference>
<dbReference type="AlphaFoldDB" id="A0A2Z5ACQ9"/>